<comment type="subcellular location">
    <subcellularLocation>
        <location evidence="2 18">Nucleus</location>
    </subcellularLocation>
</comment>
<evidence type="ECO:0000256" key="12">
    <source>
        <dbReference type="ARBA" id="ARBA00023204"/>
    </source>
</evidence>
<dbReference type="InterPro" id="IPR002054">
    <property type="entry name" value="DNA-dir_DNA_pol_X"/>
</dbReference>
<evidence type="ECO:0000256" key="16">
    <source>
        <dbReference type="ARBA" id="ARBA00049244"/>
    </source>
</evidence>
<dbReference type="FunFam" id="1.10.150.20:FF:000010">
    <property type="entry name" value="DNA polymerase lambda"/>
    <property type="match status" value="1"/>
</dbReference>
<evidence type="ECO:0000256" key="17">
    <source>
        <dbReference type="PIRSR" id="PIRSR622312-50"/>
    </source>
</evidence>
<dbReference type="Proteomes" id="UP000085678">
    <property type="component" value="Unplaced"/>
</dbReference>
<dbReference type="Pfam" id="PF14716">
    <property type="entry name" value="HHH_8"/>
    <property type="match status" value="1"/>
</dbReference>
<evidence type="ECO:0000256" key="15">
    <source>
        <dbReference type="ARBA" id="ARBA00023242"/>
    </source>
</evidence>
<keyword evidence="14" id="KW-0456">Lyase</keyword>
<dbReference type="OMA" id="KWHGASA"/>
<dbReference type="InterPro" id="IPR010996">
    <property type="entry name" value="HHH_MUS81"/>
</dbReference>
<dbReference type="InterPro" id="IPR036420">
    <property type="entry name" value="BRCT_dom_sf"/>
</dbReference>
<evidence type="ECO:0000256" key="3">
    <source>
        <dbReference type="ARBA" id="ARBA00008323"/>
    </source>
</evidence>
<keyword evidence="21" id="KW-1185">Reference proteome</keyword>
<dbReference type="InterPro" id="IPR002008">
    <property type="entry name" value="DNA_pol_X_beta-like"/>
</dbReference>
<dbReference type="InterPro" id="IPR029398">
    <property type="entry name" value="PolB_thumb"/>
</dbReference>
<keyword evidence="5 18" id="KW-0808">Transferase</keyword>
<dbReference type="STRING" id="7574.A0A1S3KIF7"/>
<dbReference type="OrthoDB" id="205514at2759"/>
<dbReference type="InterPro" id="IPR037160">
    <property type="entry name" value="DNA_Pol_thumb_sf"/>
</dbReference>
<evidence type="ECO:0000256" key="19">
    <source>
        <dbReference type="SAM" id="MobiDB-lite"/>
    </source>
</evidence>
<dbReference type="Pfam" id="PF14791">
    <property type="entry name" value="DNA_pol_B_thumb"/>
    <property type="match status" value="1"/>
</dbReference>
<dbReference type="KEGG" id="lak:106181965"/>
<organism evidence="21 22">
    <name type="scientific">Lingula anatina</name>
    <name type="common">Brachiopod</name>
    <name type="synonym">Lingula unguis</name>
    <dbReference type="NCBI Taxonomy" id="7574"/>
    <lineage>
        <taxon>Eukaryota</taxon>
        <taxon>Metazoa</taxon>
        <taxon>Spiralia</taxon>
        <taxon>Lophotrochozoa</taxon>
        <taxon>Brachiopoda</taxon>
        <taxon>Linguliformea</taxon>
        <taxon>Lingulata</taxon>
        <taxon>Lingulida</taxon>
        <taxon>Linguloidea</taxon>
        <taxon>Lingulidae</taxon>
        <taxon>Lingula</taxon>
    </lineage>
</organism>
<dbReference type="Pfam" id="PF00533">
    <property type="entry name" value="BRCT"/>
    <property type="match status" value="1"/>
</dbReference>
<dbReference type="GO" id="GO:0003677">
    <property type="term" value="F:DNA binding"/>
    <property type="evidence" value="ECO:0007669"/>
    <property type="project" value="UniProtKB-UniRule"/>
</dbReference>
<evidence type="ECO:0000256" key="2">
    <source>
        <dbReference type="ARBA" id="ARBA00004123"/>
    </source>
</evidence>
<comment type="cofactor">
    <cofactor evidence="1">
        <name>Mn(2+)</name>
        <dbReference type="ChEBI" id="CHEBI:29035"/>
    </cofactor>
</comment>
<keyword evidence="10 18" id="KW-0239">DNA-directed DNA polymerase</keyword>
<dbReference type="PANTHER" id="PTHR11276">
    <property type="entry name" value="DNA POLYMERASE TYPE-X FAMILY MEMBER"/>
    <property type="match status" value="1"/>
</dbReference>
<dbReference type="Gene3D" id="3.40.50.10190">
    <property type="entry name" value="BRCT domain"/>
    <property type="match status" value="1"/>
</dbReference>
<name>A0A1S3KIF7_LINAN</name>
<dbReference type="PANTHER" id="PTHR11276:SF28">
    <property type="entry name" value="DNA POLYMERASE LAMBDA"/>
    <property type="match status" value="1"/>
</dbReference>
<dbReference type="PROSITE" id="PS00522">
    <property type="entry name" value="DNA_POLYMERASE_X"/>
    <property type="match status" value="1"/>
</dbReference>
<dbReference type="GO" id="GO:0016829">
    <property type="term" value="F:lyase activity"/>
    <property type="evidence" value="ECO:0007669"/>
    <property type="project" value="UniProtKB-KW"/>
</dbReference>
<evidence type="ECO:0000256" key="11">
    <source>
        <dbReference type="ARBA" id="ARBA00023125"/>
    </source>
</evidence>
<keyword evidence="9 18" id="KW-0227">DNA damage</keyword>
<accession>A0A1S3KIF7</accession>
<dbReference type="SUPFAM" id="SSF81301">
    <property type="entry name" value="Nucleotidyltransferase"/>
    <property type="match status" value="1"/>
</dbReference>
<evidence type="ECO:0000256" key="8">
    <source>
        <dbReference type="ARBA" id="ARBA00022723"/>
    </source>
</evidence>
<dbReference type="SUPFAM" id="SSF47802">
    <property type="entry name" value="DNA polymerase beta, N-terminal domain-like"/>
    <property type="match status" value="1"/>
</dbReference>
<evidence type="ECO:0000256" key="4">
    <source>
        <dbReference type="ARBA" id="ARBA00022634"/>
    </source>
</evidence>
<reference evidence="22" key="1">
    <citation type="submission" date="2025-08" db="UniProtKB">
        <authorList>
            <consortium name="RefSeq"/>
        </authorList>
    </citation>
    <scope>IDENTIFICATION</scope>
    <source>
        <tissue evidence="22">Gonads</tissue>
    </source>
</reference>
<dbReference type="GO" id="GO:0003887">
    <property type="term" value="F:DNA-directed DNA polymerase activity"/>
    <property type="evidence" value="ECO:0007669"/>
    <property type="project" value="UniProtKB-UniRule"/>
</dbReference>
<dbReference type="InterPro" id="IPR043519">
    <property type="entry name" value="NT_sf"/>
</dbReference>
<evidence type="ECO:0000256" key="18">
    <source>
        <dbReference type="RuleBase" id="RU366014"/>
    </source>
</evidence>
<feature type="domain" description="BRCT" evidence="20">
    <location>
        <begin position="44"/>
        <end position="141"/>
    </location>
</feature>
<evidence type="ECO:0000256" key="10">
    <source>
        <dbReference type="ARBA" id="ARBA00022932"/>
    </source>
</evidence>
<dbReference type="SUPFAM" id="SSF81585">
    <property type="entry name" value="PsbU/PolX domain-like"/>
    <property type="match status" value="1"/>
</dbReference>
<dbReference type="InterPro" id="IPR027421">
    <property type="entry name" value="DNA_pol_lamdba_lyase_dom_sf"/>
</dbReference>
<comment type="catalytic activity">
    <reaction evidence="16 18">
        <text>DNA(n) + a 2'-deoxyribonucleoside 5'-triphosphate = DNA(n+1) + diphosphate</text>
        <dbReference type="Rhea" id="RHEA:22508"/>
        <dbReference type="Rhea" id="RHEA-COMP:17339"/>
        <dbReference type="Rhea" id="RHEA-COMP:17340"/>
        <dbReference type="ChEBI" id="CHEBI:33019"/>
        <dbReference type="ChEBI" id="CHEBI:61560"/>
        <dbReference type="ChEBI" id="CHEBI:173112"/>
        <dbReference type="EC" id="2.7.7.7"/>
    </reaction>
</comment>
<dbReference type="Pfam" id="PF14792">
    <property type="entry name" value="DNA_pol_B_palm"/>
    <property type="match status" value="1"/>
</dbReference>
<evidence type="ECO:0000256" key="14">
    <source>
        <dbReference type="ARBA" id="ARBA00023239"/>
    </source>
</evidence>
<dbReference type="AlphaFoldDB" id="A0A1S3KIF7"/>
<keyword evidence="13" id="KW-0464">Manganese</keyword>
<keyword evidence="8" id="KW-0479">Metal-binding</keyword>
<feature type="active site" description="Nucleophile; Schiff-base intermediate with DNA; for 5'-dRP lyase activity" evidence="17">
    <location>
        <position position="318"/>
    </location>
</feature>
<evidence type="ECO:0000259" key="20">
    <source>
        <dbReference type="PROSITE" id="PS50172"/>
    </source>
</evidence>
<evidence type="ECO:0000256" key="5">
    <source>
        <dbReference type="ARBA" id="ARBA00022679"/>
    </source>
</evidence>
<keyword evidence="7" id="KW-0235">DNA replication</keyword>
<dbReference type="PRINTS" id="PR00870">
    <property type="entry name" value="DNAPOLXBETA"/>
</dbReference>
<keyword evidence="4" id="KW-0237">DNA synthesis</keyword>
<feature type="region of interest" description="Disordered" evidence="19">
    <location>
        <begin position="1"/>
        <end position="38"/>
    </location>
</feature>
<keyword evidence="6 18" id="KW-0548">Nucleotidyltransferase</keyword>
<dbReference type="FunFam" id="3.40.50.10190:FF:000031">
    <property type="entry name" value="DNA polymerase"/>
    <property type="match status" value="1"/>
</dbReference>
<dbReference type="GO" id="GO:0046872">
    <property type="term" value="F:metal ion binding"/>
    <property type="evidence" value="ECO:0007669"/>
    <property type="project" value="UniProtKB-UniRule"/>
</dbReference>
<evidence type="ECO:0000313" key="21">
    <source>
        <dbReference type="Proteomes" id="UP000085678"/>
    </source>
</evidence>
<dbReference type="InParanoid" id="A0A1S3KIF7"/>
<dbReference type="GeneID" id="106181965"/>
<dbReference type="EC" id="2.7.7.7" evidence="18"/>
<dbReference type="CDD" id="cd00141">
    <property type="entry name" value="NT_POLXc"/>
    <property type="match status" value="1"/>
</dbReference>
<comment type="similarity">
    <text evidence="3 18">Belongs to the DNA polymerase type-X family.</text>
</comment>
<dbReference type="InterPro" id="IPR022312">
    <property type="entry name" value="DNA_pol_X"/>
</dbReference>
<keyword evidence="15 18" id="KW-0539">Nucleus</keyword>
<dbReference type="Gene3D" id="1.10.150.110">
    <property type="entry name" value="DNA polymerase beta, N-terminal domain-like"/>
    <property type="match status" value="1"/>
</dbReference>
<dbReference type="InterPro" id="IPR028207">
    <property type="entry name" value="DNA_pol_B_palm_palm"/>
</dbReference>
<dbReference type="Pfam" id="PF10391">
    <property type="entry name" value="DNA_pol_lambd_f"/>
    <property type="match status" value="1"/>
</dbReference>
<dbReference type="Gene3D" id="1.10.150.20">
    <property type="entry name" value="5' to 3' exonuclease, C-terminal subdomain"/>
    <property type="match status" value="1"/>
</dbReference>
<dbReference type="Gene3D" id="3.30.460.10">
    <property type="entry name" value="Beta Polymerase, domain 2"/>
    <property type="match status" value="1"/>
</dbReference>
<dbReference type="RefSeq" id="XP_013421996.1">
    <property type="nucleotide sequence ID" value="XM_013566542.1"/>
</dbReference>
<dbReference type="InterPro" id="IPR019843">
    <property type="entry name" value="DNA_pol-X_BS"/>
</dbReference>
<dbReference type="Gene3D" id="3.30.210.10">
    <property type="entry name" value="DNA polymerase, thumb domain"/>
    <property type="match status" value="1"/>
</dbReference>
<evidence type="ECO:0000256" key="1">
    <source>
        <dbReference type="ARBA" id="ARBA00001936"/>
    </source>
</evidence>
<dbReference type="InterPro" id="IPR001357">
    <property type="entry name" value="BRCT_dom"/>
</dbReference>
<dbReference type="SUPFAM" id="SSF52113">
    <property type="entry name" value="BRCT domain"/>
    <property type="match status" value="1"/>
</dbReference>
<evidence type="ECO:0000256" key="7">
    <source>
        <dbReference type="ARBA" id="ARBA00022705"/>
    </source>
</evidence>
<comment type="function">
    <text evidence="18">DNA polymerase that functions in several pathways of DNA repair. Involved in base excision repair (BER) responsible for repair of lesions that give rise to abasic (AP) sites in DNA. Also contributes to DNA double-strand break repair by non-homologous end joining and homologous recombination. Has both template-dependent and template-independent (terminal transferase) DNA polymerase activities. Has also a 5'-deoxyribose-5-phosphate lyase (dRP lyase) activity.</text>
</comment>
<dbReference type="PROSITE" id="PS50172">
    <property type="entry name" value="BRCT"/>
    <property type="match status" value="1"/>
</dbReference>
<protein>
    <recommendedName>
        <fullName evidence="18">DNA polymerase</fullName>
        <ecNumber evidence="18">2.7.7.7</ecNumber>
    </recommendedName>
</protein>
<dbReference type="FunFam" id="1.10.150.110:FF:000004">
    <property type="entry name" value="DNA polymerase lambda"/>
    <property type="match status" value="1"/>
</dbReference>
<dbReference type="GO" id="GO:0006303">
    <property type="term" value="P:double-strand break repair via nonhomologous end joining"/>
    <property type="evidence" value="ECO:0007669"/>
    <property type="project" value="TreeGrafter"/>
</dbReference>
<keyword evidence="12 18" id="KW-0234">DNA repair</keyword>
<feature type="compositionally biased region" description="Basic and acidic residues" evidence="19">
    <location>
        <begin position="20"/>
        <end position="38"/>
    </location>
</feature>
<evidence type="ECO:0000256" key="6">
    <source>
        <dbReference type="ARBA" id="ARBA00022695"/>
    </source>
</evidence>
<dbReference type="FunFam" id="3.30.460.10:FF:000020">
    <property type="entry name" value="DNA polymerase lambda"/>
    <property type="match status" value="1"/>
</dbReference>
<dbReference type="SMART" id="SM00483">
    <property type="entry name" value="POLXc"/>
    <property type="match status" value="1"/>
</dbReference>
<dbReference type="PRINTS" id="PR00869">
    <property type="entry name" value="DNAPOLX"/>
</dbReference>
<evidence type="ECO:0000256" key="9">
    <source>
        <dbReference type="ARBA" id="ARBA00022763"/>
    </source>
</evidence>
<evidence type="ECO:0000256" key="13">
    <source>
        <dbReference type="ARBA" id="ARBA00023211"/>
    </source>
</evidence>
<sequence length="582" mass="65161">MHKQNRVNDANDHPRKRQRKNEVGAEDKPNLGDTKDENVQSAAVNDNIFKNLTFFILQAGGLTKARCDIFRNQIFKHGGQHEKNRTPNITHMIIDDKMDYEKLCKILKVEAPPPNVKIVKSMWLSMCIKQKELVPTNGFEVQMNASNVKEKNMSAISIAGDQSKDSTKEEKTCSNNVPASGTCHVDKYKKDAVLNAQGEGDDESDYMPSDGEEDCRNSDDMIKESSTSSFRPTSVSPRKLPKGNWVCAQSSLQKTYNANQHITEKLEQLAKTYQSTNDRWRAMTYQKAVAALKRYDKEITSWEQAKAIPGIGASLADKIWEIVESGELRKLNELSSAGDIATLNLFTNIWGAGPTTARAWVQQGMRSLEDLKTKANLTRQQKVGLKYYDELLDRMPREEAAEIEATVKEAALSIQSGLIAMACGSYRRGKKTCGDVDVLITHPDGHSHKGVFNKLLVKLKDQGFLTDDLVSHEEVGNQKKYLGVCKLPGAGRKHRRLDIIVVPHSEFACALMYFTGSAHFNRSMRHLATKMGMSLNEHSLNTGVVRKNGEKIFKGTPVSTPSEEAIFAEFGLPYRPPEERDH</sequence>
<keyword evidence="11" id="KW-0238">DNA-binding</keyword>
<dbReference type="GO" id="GO:0005634">
    <property type="term" value="C:nucleus"/>
    <property type="evidence" value="ECO:0007669"/>
    <property type="project" value="UniProtKB-SubCell"/>
</dbReference>
<gene>
    <name evidence="22" type="primary">LOC106181965</name>
</gene>
<dbReference type="GO" id="GO:0006260">
    <property type="term" value="P:DNA replication"/>
    <property type="evidence" value="ECO:0007669"/>
    <property type="project" value="UniProtKB-KW"/>
</dbReference>
<evidence type="ECO:0000313" key="22">
    <source>
        <dbReference type="RefSeq" id="XP_013421996.1"/>
    </source>
</evidence>
<dbReference type="InterPro" id="IPR018944">
    <property type="entry name" value="DNA_pol_lambd_fingers_domain"/>
</dbReference>
<proteinExistence type="inferred from homology"/>